<dbReference type="GeneID" id="89336226"/>
<dbReference type="SUPFAM" id="SSF51735">
    <property type="entry name" value="NAD(P)-binding Rossmann-fold domains"/>
    <property type="match status" value="1"/>
</dbReference>
<feature type="domain" description="RmlD-like substrate binding" evidence="1">
    <location>
        <begin position="35"/>
        <end position="187"/>
    </location>
</feature>
<dbReference type="Gene3D" id="3.40.50.720">
    <property type="entry name" value="NAD(P)-binding Rossmann-like Domain"/>
    <property type="match status" value="1"/>
</dbReference>
<dbReference type="InterPro" id="IPR029903">
    <property type="entry name" value="RmlD-like-bd"/>
</dbReference>
<dbReference type="InterPro" id="IPR036291">
    <property type="entry name" value="NAD(P)-bd_dom_sf"/>
</dbReference>
<dbReference type="AlphaFoldDB" id="A0AAX4L373"/>
<dbReference type="Pfam" id="PF04321">
    <property type="entry name" value="RmlD_sub_bind"/>
    <property type="match status" value="1"/>
</dbReference>
<evidence type="ECO:0000259" key="1">
    <source>
        <dbReference type="Pfam" id="PF04321"/>
    </source>
</evidence>
<evidence type="ECO:0000313" key="3">
    <source>
        <dbReference type="Proteomes" id="UP001432202"/>
    </source>
</evidence>
<evidence type="ECO:0000313" key="2">
    <source>
        <dbReference type="EMBL" id="WWQ61550.1"/>
    </source>
</evidence>
<protein>
    <submittedName>
        <fullName evidence="2">Sugar nucleotide-binding protein</fullName>
    </submittedName>
</protein>
<sequence length="254" mass="28365">MKIAVTDEGEIARSLARFLGKDNEIVIVDSPSKVMKERPEAIIHTYEIPAVESIGNPPLAWSFNTWYAINIARAGSKIGSLNVFLSTFLIYDGRKGFYKEHNTPNPLNYYGLTKLVAETSIISLGNYLILRLGALFSLTYKGLLLPFIRASAMGKILKCNKNFFLSVIDINSLAKIVKVLLDKEARGVINVGSNRVSLADVCSFLSDVFGNEIITIDGMQRDFSLDNWLLRTYNIKIDARESIMGLIEHKLLNN</sequence>
<dbReference type="RefSeq" id="WP_338604060.1">
    <property type="nucleotide sequence ID" value="NZ_CP146016.1"/>
</dbReference>
<keyword evidence="3" id="KW-1185">Reference proteome</keyword>
<gene>
    <name evidence="2" type="ORF">V6M85_05620</name>
</gene>
<reference evidence="2 3" key="1">
    <citation type="submission" date="2024-02" db="EMBL/GenBank/DDBJ databases">
        <title>STSV induces naive adaptation in Sulfolobus.</title>
        <authorList>
            <person name="Xiang X."/>
            <person name="Song M."/>
        </authorList>
    </citation>
    <scope>NUCLEOTIDE SEQUENCE [LARGE SCALE GENOMIC DNA]</scope>
    <source>
        <strain evidence="2 3">RT2</strain>
    </source>
</reference>
<organism evidence="2 3">
    <name type="scientific">Sulfolobus tengchongensis</name>
    <dbReference type="NCBI Taxonomy" id="207809"/>
    <lineage>
        <taxon>Archaea</taxon>
        <taxon>Thermoproteota</taxon>
        <taxon>Thermoprotei</taxon>
        <taxon>Sulfolobales</taxon>
        <taxon>Sulfolobaceae</taxon>
        <taxon>Sulfolobus</taxon>
    </lineage>
</organism>
<dbReference type="Gene3D" id="3.90.25.10">
    <property type="entry name" value="UDP-galactose 4-epimerase, domain 1"/>
    <property type="match status" value="1"/>
</dbReference>
<dbReference type="EMBL" id="CP146016">
    <property type="protein sequence ID" value="WWQ61550.1"/>
    <property type="molecule type" value="Genomic_DNA"/>
</dbReference>
<proteinExistence type="predicted"/>
<name>A0AAX4L373_9CREN</name>
<dbReference type="PANTHER" id="PTHR43242">
    <property type="entry name" value="NAD(P)-BINDING ROSSMANN-FOLD SUPERFAMILY PROTEIN"/>
    <property type="match status" value="1"/>
</dbReference>
<accession>A0AAX4L373</accession>
<dbReference type="PANTHER" id="PTHR43242:SF1">
    <property type="entry name" value="NAD(P)-BINDING ROSSMANN-FOLD SUPERFAMILY PROTEIN"/>
    <property type="match status" value="1"/>
</dbReference>
<dbReference type="Proteomes" id="UP001432202">
    <property type="component" value="Chromosome"/>
</dbReference>